<dbReference type="Pfam" id="PF13276">
    <property type="entry name" value="HTH_21"/>
    <property type="match status" value="1"/>
</dbReference>
<name>A0ABQ5RIF8_9MICO</name>
<dbReference type="InterPro" id="IPR012337">
    <property type="entry name" value="RNaseH-like_sf"/>
</dbReference>
<feature type="domain" description="Integrase catalytic" evidence="2">
    <location>
        <begin position="127"/>
        <end position="294"/>
    </location>
</feature>
<gene>
    <name evidence="3" type="primary">tnpB</name>
    <name evidence="3" type="ORF">BCONGLO52_24460</name>
</gene>
<dbReference type="SUPFAM" id="SSF53098">
    <property type="entry name" value="Ribonuclease H-like"/>
    <property type="match status" value="1"/>
</dbReference>
<dbReference type="InterPro" id="IPR036397">
    <property type="entry name" value="RNaseH_sf"/>
</dbReference>
<dbReference type="InterPro" id="IPR050900">
    <property type="entry name" value="Transposase_IS3/IS150/IS904"/>
</dbReference>
<accession>A0ABQ5RIF8</accession>
<comment type="function">
    <text evidence="1">Involved in the transposition of the insertion sequence.</text>
</comment>
<dbReference type="InterPro" id="IPR025948">
    <property type="entry name" value="HTH-like_dom"/>
</dbReference>
<evidence type="ECO:0000256" key="1">
    <source>
        <dbReference type="ARBA" id="ARBA00002286"/>
    </source>
</evidence>
<dbReference type="PANTHER" id="PTHR46889">
    <property type="entry name" value="TRANSPOSASE INSF FOR INSERTION SEQUENCE IS3B-RELATED"/>
    <property type="match status" value="1"/>
</dbReference>
<keyword evidence="4" id="KW-1185">Reference proteome</keyword>
<proteinExistence type="predicted"/>
<dbReference type="EMBL" id="BSDQ01000001">
    <property type="protein sequence ID" value="GLI31605.1"/>
    <property type="molecule type" value="Genomic_DNA"/>
</dbReference>
<organism evidence="3 4">
    <name type="scientific">Brachybacterium conglomeratum</name>
    <dbReference type="NCBI Taxonomy" id="47846"/>
    <lineage>
        <taxon>Bacteria</taxon>
        <taxon>Bacillati</taxon>
        <taxon>Actinomycetota</taxon>
        <taxon>Actinomycetes</taxon>
        <taxon>Micrococcales</taxon>
        <taxon>Dermabacteraceae</taxon>
        <taxon>Brachybacterium</taxon>
    </lineage>
</organism>
<dbReference type="PROSITE" id="PS50994">
    <property type="entry name" value="INTEGRASE"/>
    <property type="match status" value="1"/>
</dbReference>
<dbReference type="Pfam" id="PF00665">
    <property type="entry name" value="rve"/>
    <property type="match status" value="1"/>
</dbReference>
<dbReference type="InterPro" id="IPR048020">
    <property type="entry name" value="Transpos_IS3"/>
</dbReference>
<evidence type="ECO:0000259" key="2">
    <source>
        <dbReference type="PROSITE" id="PS50994"/>
    </source>
</evidence>
<evidence type="ECO:0000313" key="3">
    <source>
        <dbReference type="EMBL" id="GLI31605.1"/>
    </source>
</evidence>
<comment type="caution">
    <text evidence="3">The sequence shown here is derived from an EMBL/GenBank/DDBJ whole genome shotgun (WGS) entry which is preliminary data.</text>
</comment>
<protein>
    <submittedName>
        <fullName evidence="3">Transposase</fullName>
    </submittedName>
</protein>
<evidence type="ECO:0000313" key="4">
    <source>
        <dbReference type="Proteomes" id="UP001144451"/>
    </source>
</evidence>
<dbReference type="InterPro" id="IPR001584">
    <property type="entry name" value="Integrase_cat-core"/>
</dbReference>
<dbReference type="Gene3D" id="3.30.420.10">
    <property type="entry name" value="Ribonuclease H-like superfamily/Ribonuclease H"/>
    <property type="match status" value="1"/>
</dbReference>
<dbReference type="PANTHER" id="PTHR46889:SF5">
    <property type="entry name" value="INTEGRASE PROTEIN"/>
    <property type="match status" value="1"/>
</dbReference>
<dbReference type="Proteomes" id="UP001144451">
    <property type="component" value="Unassembled WGS sequence"/>
</dbReference>
<sequence>MTAFIDIHREKFGVEAICHILGATECGFITSRGCRVTKTRPTSARDLRDATLLTEFTKIHQEKYGVYGVRKMWHAKRRAGWDVGQDQVARLMRLARLHGVPRGRKPDTTCPSGEPGHHPDLVERKFAAESPHQLWVADITYVHLPTGFCYTAFITDVCTRRIVGWAVASSLHTESLPLLALEQALISTGAHRARDGLIHHSDRGVQYFSLAYSDALTTAGVKASVGTARGSYDNALADAVDGLYKTELIYSRRVWGSVSDVEIATMAWAHWWSTRRIHEVLGYRTPAEVEATYTHPAATAPATV</sequence>
<reference evidence="3" key="1">
    <citation type="submission" date="2022-12" db="EMBL/GenBank/DDBJ databases">
        <title>Reference genome sequencing for broad-spectrum identification of bacterial and archaeal isolates by mass spectrometry.</title>
        <authorList>
            <person name="Sekiguchi Y."/>
            <person name="Tourlousse D.M."/>
        </authorList>
    </citation>
    <scope>NUCLEOTIDE SEQUENCE</scope>
    <source>
        <strain evidence="3">5-2</strain>
    </source>
</reference>
<dbReference type="NCBIfam" id="NF033516">
    <property type="entry name" value="transpos_IS3"/>
    <property type="match status" value="1"/>
</dbReference>